<evidence type="ECO:0000256" key="1">
    <source>
        <dbReference type="SAM" id="MobiDB-lite"/>
    </source>
</evidence>
<dbReference type="AlphaFoldDB" id="U1NE05"/>
<dbReference type="Proteomes" id="UP000030710">
    <property type="component" value="Unassembled WGS sequence"/>
</dbReference>
<organism evidence="2 3">
    <name type="scientific">Haloquadratum walsbyi J07HQW2</name>
    <dbReference type="NCBI Taxonomy" id="1238425"/>
    <lineage>
        <taxon>Archaea</taxon>
        <taxon>Methanobacteriati</taxon>
        <taxon>Methanobacteriota</taxon>
        <taxon>Stenosarchaea group</taxon>
        <taxon>Halobacteria</taxon>
        <taxon>Halobacteriales</taxon>
        <taxon>Haloferacaceae</taxon>
        <taxon>Haloquadratum</taxon>
    </lineage>
</organism>
<protein>
    <submittedName>
        <fullName evidence="2">Uncharacterized protein</fullName>
    </submittedName>
</protein>
<feature type="region of interest" description="Disordered" evidence="1">
    <location>
        <begin position="1"/>
        <end position="37"/>
    </location>
</feature>
<evidence type="ECO:0000313" key="3">
    <source>
        <dbReference type="Proteomes" id="UP000030710"/>
    </source>
</evidence>
<reference evidence="2 3" key="1">
    <citation type="journal article" date="2013" name="PLoS ONE">
        <title>Assembly-driven community genomics of a hypersaline microbial ecosystem.</title>
        <authorList>
            <person name="Podell S."/>
            <person name="Ugalde J.A."/>
            <person name="Narasingarao P."/>
            <person name="Banfield J.F."/>
            <person name="Heidelberg K.B."/>
            <person name="Allen E.E."/>
        </authorList>
    </citation>
    <scope>NUCLEOTIDE SEQUENCE [LARGE SCALE GENOMIC DNA]</scope>
    <source>
        <strain evidence="3">J07HQW2</strain>
    </source>
</reference>
<dbReference type="InterPro" id="IPR043858">
    <property type="entry name" value="DUF5820"/>
</dbReference>
<accession>U1NE05</accession>
<gene>
    <name evidence="2" type="ORF">J07HQW2_01685</name>
</gene>
<name>U1NE05_9EURY</name>
<dbReference type="HOGENOM" id="CLU_1754671_0_0_2"/>
<dbReference type="EMBL" id="KE356561">
    <property type="protein sequence ID" value="ERG95235.1"/>
    <property type="molecule type" value="Genomic_DNA"/>
</dbReference>
<sequence>MRNGESPTETDSEEQLESTDSNQADEMADPPTGWRIWNNEPGGKRIFVFRPDIFSERNDLPAMCLPTIHVTNGSQANRPGASQIQTDSWHVILTLEPEVEAITESHETRQAALSGAYNIAEQFVQGAINYRDSYQVPREDYFQTLDTVIEETEVEPIG</sequence>
<evidence type="ECO:0000313" key="2">
    <source>
        <dbReference type="EMBL" id="ERG95235.1"/>
    </source>
</evidence>
<proteinExistence type="predicted"/>
<dbReference type="Pfam" id="PF19137">
    <property type="entry name" value="DUF5820"/>
    <property type="match status" value="1"/>
</dbReference>
<feature type="compositionally biased region" description="Acidic residues" evidence="1">
    <location>
        <begin position="8"/>
        <end position="17"/>
    </location>
</feature>
<dbReference type="eggNOG" id="arCOG04630">
    <property type="taxonomic scope" value="Archaea"/>
</dbReference>